<evidence type="ECO:0000313" key="3">
    <source>
        <dbReference type="EMBL" id="SDF30565.1"/>
    </source>
</evidence>
<dbReference type="PANTHER" id="PTHR45947">
    <property type="entry name" value="SULFOQUINOVOSYL TRANSFERASE SQD2"/>
    <property type="match status" value="1"/>
</dbReference>
<dbReference type="GO" id="GO:0016758">
    <property type="term" value="F:hexosyltransferase activity"/>
    <property type="evidence" value="ECO:0007669"/>
    <property type="project" value="TreeGrafter"/>
</dbReference>
<dbReference type="OrthoDB" id="73743at2"/>
<dbReference type="EMBL" id="LT629690">
    <property type="protein sequence ID" value="SDF30565.1"/>
    <property type="molecule type" value="Genomic_DNA"/>
</dbReference>
<keyword evidence="3" id="KW-0808">Transferase</keyword>
<dbReference type="InterPro" id="IPR001296">
    <property type="entry name" value="Glyco_trans_1"/>
</dbReference>
<feature type="domain" description="Glycosyltransferase subfamily 4-like N-terminal" evidence="2">
    <location>
        <begin position="35"/>
        <end position="205"/>
    </location>
</feature>
<protein>
    <submittedName>
        <fullName evidence="3">Phosphatidylinositol alpha-1,6-mannosyltransferase</fullName>
    </submittedName>
</protein>
<name>A0A1G7K0F5_9BACT</name>
<dbReference type="Gene3D" id="3.40.50.2000">
    <property type="entry name" value="Glycogen Phosphorylase B"/>
    <property type="match status" value="2"/>
</dbReference>
<dbReference type="Proteomes" id="UP000182427">
    <property type="component" value="Chromosome I"/>
</dbReference>
<dbReference type="InterPro" id="IPR050194">
    <property type="entry name" value="Glycosyltransferase_grp1"/>
</dbReference>
<reference evidence="3 4" key="1">
    <citation type="submission" date="2016-10" db="EMBL/GenBank/DDBJ databases">
        <authorList>
            <person name="de Groot N.N."/>
        </authorList>
    </citation>
    <scope>NUCLEOTIDE SEQUENCE [LARGE SCALE GENOMIC DNA]</scope>
    <source>
        <strain evidence="3 4">GAS232</strain>
    </source>
</reference>
<accession>A0A1G7K0F5</accession>
<dbReference type="Pfam" id="PF00534">
    <property type="entry name" value="Glycos_transf_1"/>
    <property type="match status" value="1"/>
</dbReference>
<dbReference type="PANTHER" id="PTHR45947:SF3">
    <property type="entry name" value="SULFOQUINOVOSYL TRANSFERASE SQD2"/>
    <property type="match status" value="1"/>
</dbReference>
<sequence length="419" mass="46710">MPDERPLLLFVAPYFAPGYHGGVVQIYLGLLRQFRGFRVVVVADNWKVDQETARAWDNMAVESNGFTVERLDAFEFHLPQNARSPLTKAFLLLPSLMRFFVLGRKQWKALCRKYSPSVIVCGGTYSAGWLMPANPSGSLLVNYVHGEELTMQVAPAFLQPIMRMYQRRSLRDADMNIAVSRYTADLIARISDRVTVLPNFIDHDRFYVSGRREELRSRYGWSDKKVLLTVARLEPRKGIDQALRALARLKQSGDLQDDWRYVIAGKGSELGSLQRLISELKLEDVVEFLGFVSDADLPGCYEAADVFLQPNRNLNGDTEGFGVVFLEAAACGLPVIGGVAGGTGDAIDHGHNGLLVDGESIPQIADAIALLMSDDALRARFRAHGLEWASRFDVEKGRAGFEKILLQLLQQSDRSQVTS</sequence>
<dbReference type="CDD" id="cd03801">
    <property type="entry name" value="GT4_PimA-like"/>
    <property type="match status" value="1"/>
</dbReference>
<dbReference type="SUPFAM" id="SSF53756">
    <property type="entry name" value="UDP-Glycosyltransferase/glycogen phosphorylase"/>
    <property type="match status" value="1"/>
</dbReference>
<evidence type="ECO:0000313" key="4">
    <source>
        <dbReference type="Proteomes" id="UP000182427"/>
    </source>
</evidence>
<evidence type="ECO:0000259" key="1">
    <source>
        <dbReference type="Pfam" id="PF00534"/>
    </source>
</evidence>
<dbReference type="RefSeq" id="WP_083345015.1">
    <property type="nucleotide sequence ID" value="NZ_LT629690.1"/>
</dbReference>
<dbReference type="AlphaFoldDB" id="A0A1G7K0F5"/>
<evidence type="ECO:0000259" key="2">
    <source>
        <dbReference type="Pfam" id="PF13439"/>
    </source>
</evidence>
<dbReference type="InterPro" id="IPR028098">
    <property type="entry name" value="Glyco_trans_4-like_N"/>
</dbReference>
<proteinExistence type="predicted"/>
<dbReference type="Pfam" id="PF13439">
    <property type="entry name" value="Glyco_transf_4"/>
    <property type="match status" value="1"/>
</dbReference>
<keyword evidence="3" id="KW-0328">Glycosyltransferase</keyword>
<keyword evidence="4" id="KW-1185">Reference proteome</keyword>
<feature type="domain" description="Glycosyl transferase family 1" evidence="1">
    <location>
        <begin position="212"/>
        <end position="385"/>
    </location>
</feature>
<gene>
    <name evidence="3" type="ORF">SAMN05444167_2010</name>
</gene>
<organism evidence="3 4">
    <name type="scientific">Terriglobus roseus</name>
    <dbReference type="NCBI Taxonomy" id="392734"/>
    <lineage>
        <taxon>Bacteria</taxon>
        <taxon>Pseudomonadati</taxon>
        <taxon>Acidobacteriota</taxon>
        <taxon>Terriglobia</taxon>
        <taxon>Terriglobales</taxon>
        <taxon>Acidobacteriaceae</taxon>
        <taxon>Terriglobus</taxon>
    </lineage>
</organism>